<dbReference type="STRING" id="943830.A4A58_13865"/>
<evidence type="ECO:0000313" key="1">
    <source>
        <dbReference type="EMBL" id="KZD21450.1"/>
    </source>
</evidence>
<dbReference type="SUPFAM" id="SSF50475">
    <property type="entry name" value="FMN-binding split barrel"/>
    <property type="match status" value="1"/>
</dbReference>
<evidence type="ECO:0000313" key="2">
    <source>
        <dbReference type="Proteomes" id="UP000076574"/>
    </source>
</evidence>
<dbReference type="Gene3D" id="2.30.110.10">
    <property type="entry name" value="Electron Transport, Fmn-binding Protein, Chain A"/>
    <property type="match status" value="1"/>
</dbReference>
<dbReference type="PANTHER" id="PTHR35802">
    <property type="entry name" value="PROTEASE SYNTHASE AND SPORULATION PROTEIN PAI 2"/>
    <property type="match status" value="1"/>
</dbReference>
<dbReference type="Pfam" id="PF04299">
    <property type="entry name" value="FMN_bind_2"/>
    <property type="match status" value="1"/>
</dbReference>
<sequence>MYTPPKFQPDRAKALAFAESRGFGTACAWNGRKPIASALPFCLDYGNDGTPRVAFHVARHNLLVGLADGASPWVMAVNGADAYVSADWYASPDQVPTWLYQAVHLTGTVRLLSDAELGSHLDALSTRFESWLAPKPIWTSAKMTSGRLEAMKKAIVGLVMSVEEVEGSFKLNQHKSDVDHVAVASALGQQPDAGARLLAKEMQALRPHLFADDVSQLNVMASLEGTM</sequence>
<accession>A0A163XVY7</accession>
<dbReference type="InterPro" id="IPR012349">
    <property type="entry name" value="Split_barrel_FMN-bd"/>
</dbReference>
<dbReference type="AlphaFoldDB" id="A0A163XVY7"/>
<gene>
    <name evidence="1" type="ORF">A4A58_13865</name>
</gene>
<name>A0A163XVY7_9BRAD</name>
<comment type="caution">
    <text evidence="1">The sequence shown here is derived from an EMBL/GenBank/DDBJ whole genome shotgun (WGS) entry which is preliminary data.</text>
</comment>
<dbReference type="OrthoDB" id="9794948at2"/>
<dbReference type="Proteomes" id="UP000076574">
    <property type="component" value="Unassembled WGS sequence"/>
</dbReference>
<dbReference type="InterPro" id="IPR007396">
    <property type="entry name" value="TR_PAI2-type"/>
</dbReference>
<dbReference type="PIRSF" id="PIRSF010372">
    <property type="entry name" value="PaiB"/>
    <property type="match status" value="1"/>
</dbReference>
<organism evidence="1 2">
    <name type="scientific">Tardiphaga robiniae</name>
    <dbReference type="NCBI Taxonomy" id="943830"/>
    <lineage>
        <taxon>Bacteria</taxon>
        <taxon>Pseudomonadati</taxon>
        <taxon>Pseudomonadota</taxon>
        <taxon>Alphaproteobacteria</taxon>
        <taxon>Hyphomicrobiales</taxon>
        <taxon>Nitrobacteraceae</taxon>
        <taxon>Tardiphaga</taxon>
    </lineage>
</organism>
<reference evidence="1 2" key="1">
    <citation type="submission" date="2016-03" db="EMBL/GenBank/DDBJ databases">
        <title>Microsymbionts genomes from the relict species Vavilovia formosa (Stev.) Fed.</title>
        <authorList>
            <person name="Kopat V."/>
            <person name="Chirak E."/>
            <person name="Kimeklis A."/>
            <person name="Andronov E."/>
        </authorList>
    </citation>
    <scope>NUCLEOTIDE SEQUENCE [LARGE SCALE GENOMIC DNA]</scope>
    <source>
        <strain evidence="1 2">Vaf07</strain>
    </source>
</reference>
<keyword evidence="2" id="KW-1185">Reference proteome</keyword>
<proteinExistence type="predicted"/>
<dbReference type="RefSeq" id="WP_068736585.1">
    <property type="nucleotide sequence ID" value="NZ_LVYV01000045.1"/>
</dbReference>
<dbReference type="PANTHER" id="PTHR35802:SF1">
    <property type="entry name" value="PROTEASE SYNTHASE AND SPORULATION PROTEIN PAI 2"/>
    <property type="match status" value="1"/>
</dbReference>
<dbReference type="EMBL" id="LVYV01000045">
    <property type="protein sequence ID" value="KZD21450.1"/>
    <property type="molecule type" value="Genomic_DNA"/>
</dbReference>
<protein>
    <submittedName>
        <fullName evidence="1">Negative transcriptional regulator</fullName>
    </submittedName>
</protein>